<reference evidence="2" key="1">
    <citation type="submission" date="2022-11" db="UniProtKB">
        <authorList>
            <consortium name="WormBaseParasite"/>
        </authorList>
    </citation>
    <scope>IDENTIFICATION</scope>
</reference>
<accession>A0A915ESV9</accession>
<dbReference type="AlphaFoldDB" id="A0A915ESV9"/>
<proteinExistence type="predicted"/>
<evidence type="ECO:0000313" key="1">
    <source>
        <dbReference type="Proteomes" id="UP000887574"/>
    </source>
</evidence>
<evidence type="ECO:0000313" key="2">
    <source>
        <dbReference type="WBParaSite" id="jg9449"/>
    </source>
</evidence>
<sequence>MLCTMLEPSEICVLALSVVCSDNVVDNSIRDVALRTFFVFGGEPQLQSAELGVHPELRRNTVNGTVLNTSAQNFQSPRINGMLHSPRGNVSIANFSSLRSPLRTSTPEGLSNAAMSTPAGYIKNAVPYSPMAMGDHSIVAGANVVPSPRHDALYIYFSRIINPVWGEGRVMYGKIPSTHHYIG</sequence>
<protein>
    <submittedName>
        <fullName evidence="2">Uncharacterized protein</fullName>
    </submittedName>
</protein>
<dbReference type="Gene3D" id="1.20.58.1780">
    <property type="match status" value="1"/>
</dbReference>
<keyword evidence="1" id="KW-1185">Reference proteome</keyword>
<dbReference type="Proteomes" id="UP000887574">
    <property type="component" value="Unplaced"/>
</dbReference>
<organism evidence="1 2">
    <name type="scientific">Ditylenchus dipsaci</name>
    <dbReference type="NCBI Taxonomy" id="166011"/>
    <lineage>
        <taxon>Eukaryota</taxon>
        <taxon>Metazoa</taxon>
        <taxon>Ecdysozoa</taxon>
        <taxon>Nematoda</taxon>
        <taxon>Chromadorea</taxon>
        <taxon>Rhabditida</taxon>
        <taxon>Tylenchina</taxon>
        <taxon>Tylenchomorpha</taxon>
        <taxon>Sphaerularioidea</taxon>
        <taxon>Anguinidae</taxon>
        <taxon>Anguininae</taxon>
        <taxon>Ditylenchus</taxon>
    </lineage>
</organism>
<dbReference type="WBParaSite" id="jg9449">
    <property type="protein sequence ID" value="jg9449"/>
    <property type="gene ID" value="jg9449"/>
</dbReference>
<name>A0A915ESV9_9BILA</name>